<dbReference type="InterPro" id="IPR032675">
    <property type="entry name" value="LRR_dom_sf"/>
</dbReference>
<proteinExistence type="inferred from homology"/>
<dbReference type="EMBL" id="SDMP01000014">
    <property type="protein sequence ID" value="RYR11885.1"/>
    <property type="molecule type" value="Genomic_DNA"/>
</dbReference>
<evidence type="ECO:0000256" key="8">
    <source>
        <dbReference type="ARBA" id="ARBA00022989"/>
    </source>
</evidence>
<feature type="domain" description="Leucine-rich repeat-containing N-terminal plant-type" evidence="14">
    <location>
        <begin position="38"/>
        <end position="73"/>
    </location>
</feature>
<reference evidence="15 16" key="1">
    <citation type="submission" date="2019-01" db="EMBL/GenBank/DDBJ databases">
        <title>Sequencing of cultivated peanut Arachis hypogaea provides insights into genome evolution and oil improvement.</title>
        <authorList>
            <person name="Chen X."/>
        </authorList>
    </citation>
    <scope>NUCLEOTIDE SEQUENCE [LARGE SCALE GENOMIC DNA]</scope>
    <source>
        <strain evidence="16">cv. Fuhuasheng</strain>
        <tissue evidence="15">Leaves</tissue>
    </source>
</reference>
<evidence type="ECO:0000256" key="9">
    <source>
        <dbReference type="ARBA" id="ARBA00023136"/>
    </source>
</evidence>
<protein>
    <recommendedName>
        <fullName evidence="14">Leucine-rich repeat-containing N-terminal plant-type domain-containing protein</fullName>
    </recommendedName>
</protein>
<evidence type="ECO:0000256" key="3">
    <source>
        <dbReference type="ARBA" id="ARBA00022475"/>
    </source>
</evidence>
<evidence type="ECO:0000256" key="4">
    <source>
        <dbReference type="ARBA" id="ARBA00022614"/>
    </source>
</evidence>
<keyword evidence="4" id="KW-0433">Leucine-rich repeat</keyword>
<keyword evidence="10" id="KW-0675">Receptor</keyword>
<comment type="caution">
    <text evidence="15">The sequence shown here is derived from an EMBL/GenBank/DDBJ whole genome shotgun (WGS) entry which is preliminary data.</text>
</comment>
<dbReference type="PANTHER" id="PTHR48063">
    <property type="entry name" value="LRR RECEPTOR-LIKE KINASE"/>
    <property type="match status" value="1"/>
</dbReference>
<keyword evidence="6 13" id="KW-0732">Signal</keyword>
<evidence type="ECO:0000313" key="15">
    <source>
        <dbReference type="EMBL" id="RYR11885.1"/>
    </source>
</evidence>
<gene>
    <name evidence="15" type="ORF">Ahy_B04g069404</name>
</gene>
<evidence type="ECO:0000256" key="7">
    <source>
        <dbReference type="ARBA" id="ARBA00022737"/>
    </source>
</evidence>
<dbReference type="InterPro" id="IPR046956">
    <property type="entry name" value="RLP23-like"/>
</dbReference>
<feature type="transmembrane region" description="Helical" evidence="12">
    <location>
        <begin position="794"/>
        <end position="815"/>
    </location>
</feature>
<keyword evidence="9 12" id="KW-0472">Membrane</keyword>
<evidence type="ECO:0000256" key="12">
    <source>
        <dbReference type="SAM" id="Phobius"/>
    </source>
</evidence>
<dbReference type="InterPro" id="IPR013210">
    <property type="entry name" value="LRR_N_plant-typ"/>
</dbReference>
<name>A0A444ZCH1_ARAHY</name>
<dbReference type="PRINTS" id="PR00019">
    <property type="entry name" value="LEURICHRPT"/>
</dbReference>
<evidence type="ECO:0000256" key="6">
    <source>
        <dbReference type="ARBA" id="ARBA00022729"/>
    </source>
</evidence>
<comment type="subcellular location">
    <subcellularLocation>
        <location evidence="1">Cell membrane</location>
        <topology evidence="1">Single-pass type I membrane protein</topology>
    </subcellularLocation>
</comment>
<feature type="chain" id="PRO_5019210387" description="Leucine-rich repeat-containing N-terminal plant-type domain-containing protein" evidence="13">
    <location>
        <begin position="30"/>
        <end position="847"/>
    </location>
</feature>
<evidence type="ECO:0000256" key="2">
    <source>
        <dbReference type="ARBA" id="ARBA00009592"/>
    </source>
</evidence>
<keyword evidence="16" id="KW-1185">Reference proteome</keyword>
<comment type="similarity">
    <text evidence="2">Belongs to the RLP family.</text>
</comment>
<accession>A0A444ZCH1</accession>
<dbReference type="FunFam" id="3.80.10.10:FF:000111">
    <property type="entry name" value="LRR receptor-like serine/threonine-protein kinase ERECTA"/>
    <property type="match status" value="1"/>
</dbReference>
<dbReference type="SMART" id="SM00365">
    <property type="entry name" value="LRR_SD22"/>
    <property type="match status" value="4"/>
</dbReference>
<feature type="signal peptide" evidence="13">
    <location>
        <begin position="1"/>
        <end position="29"/>
    </location>
</feature>
<evidence type="ECO:0000256" key="13">
    <source>
        <dbReference type="SAM" id="SignalP"/>
    </source>
</evidence>
<dbReference type="SMART" id="SM00369">
    <property type="entry name" value="LRR_TYP"/>
    <property type="match status" value="7"/>
</dbReference>
<keyword evidence="7" id="KW-0677">Repeat</keyword>
<dbReference type="SUPFAM" id="SSF52075">
    <property type="entry name" value="Outer arm dynein light chain 1"/>
    <property type="match status" value="1"/>
</dbReference>
<dbReference type="GO" id="GO:0005886">
    <property type="term" value="C:plasma membrane"/>
    <property type="evidence" value="ECO:0007669"/>
    <property type="project" value="UniProtKB-SubCell"/>
</dbReference>
<keyword evidence="11" id="KW-0325">Glycoprotein</keyword>
<dbReference type="InterPro" id="IPR001611">
    <property type="entry name" value="Leu-rich_rpt"/>
</dbReference>
<evidence type="ECO:0000256" key="5">
    <source>
        <dbReference type="ARBA" id="ARBA00022692"/>
    </source>
</evidence>
<keyword evidence="8 12" id="KW-1133">Transmembrane helix</keyword>
<organism evidence="15 16">
    <name type="scientific">Arachis hypogaea</name>
    <name type="common">Peanut</name>
    <dbReference type="NCBI Taxonomy" id="3818"/>
    <lineage>
        <taxon>Eukaryota</taxon>
        <taxon>Viridiplantae</taxon>
        <taxon>Streptophyta</taxon>
        <taxon>Embryophyta</taxon>
        <taxon>Tracheophyta</taxon>
        <taxon>Spermatophyta</taxon>
        <taxon>Magnoliopsida</taxon>
        <taxon>eudicotyledons</taxon>
        <taxon>Gunneridae</taxon>
        <taxon>Pentapetalae</taxon>
        <taxon>rosids</taxon>
        <taxon>fabids</taxon>
        <taxon>Fabales</taxon>
        <taxon>Fabaceae</taxon>
        <taxon>Papilionoideae</taxon>
        <taxon>50 kb inversion clade</taxon>
        <taxon>dalbergioids sensu lato</taxon>
        <taxon>Dalbergieae</taxon>
        <taxon>Pterocarpus clade</taxon>
        <taxon>Arachis</taxon>
    </lineage>
</organism>
<evidence type="ECO:0000256" key="1">
    <source>
        <dbReference type="ARBA" id="ARBA00004251"/>
    </source>
</evidence>
<dbReference type="STRING" id="3818.A0A444ZCH1"/>
<dbReference type="InterPro" id="IPR003591">
    <property type="entry name" value="Leu-rich_rpt_typical-subtyp"/>
</dbReference>
<sequence length="847" mass="94976">MDSFPSNFKQASILAWSICAIMFTTCIHGSDSKIHCNEKDKQILLNFKNGAIDPSGLLSTWSSQQDCCHWYGVCLSGDIPISLLQMEFLEHLDLSNHDFLAMTYNSMNSPSCHNLSLGNLPYQCENSSSLHYLDLSGNLNILIHNLEWLSSASSLKYIDLSGIDLRTETNWVQLMAMLPSLSELYLVDCHLDNMSPLHFANFTALEVLHLSVNAIHSEVPNWLFNLTCDISYIYLDNNLLRGELPKAMPNFQVLKYLVLSNNDLNGPIPDCLGKLEHLTYLDFSSNLFSGPLPINLGNLSSLVALKATSNYFTGVVSEKHFTNLSNLKFLFVESPDIIFDFDLHWIPPFQLDGVFLGPVGPKTPQWLYTQTSLKSLGFANSKFSFETGDKFWSFVSKIELLQLVGNSIDGDLSNVLLNSSFIQLSSNNLKGGLPRLSSSVRVFMVDNNSLSGSMVPLLCHDMDRRSNLEYLDMSNNKLSGGLTDCWTNWKSLLHINLGNNDLSGKIPPSMGLLENLTSLHLHENNFSGGIPLSLQNCHSLLILNVRENHFSGSIPNWLPHKARALQLRSNQFTGTIPPQICQMHSLTILDFADNRISGHIPSCINNITAMVVHVRSVIAIGYIFYIDGTRYIIRENLMLLMKGKGLEYEDWNLIHIIDLSSNDLLGTMPAQMFSLTELHSLNLSHNQLVGKIPKEIGNMRELESLDLSRNQLSGEIPESMSNLSFLSYLNLSFNNLTGKIPSGTQLQGFGALSYIGNLDLCGPPLTKSCSHDGIFGGTKPLEDDDDDSQFWSSFYMGMGVGFATCFWGVCAVIFFNRKWRHAYFRFLYDLRDQLYVMVVTKMNKLFK</sequence>
<evidence type="ECO:0000313" key="16">
    <source>
        <dbReference type="Proteomes" id="UP000289738"/>
    </source>
</evidence>
<dbReference type="PANTHER" id="PTHR48063:SF52">
    <property type="entry name" value="LRR RECEPTOR-LIKE KINASE FAMILY PROTEIN"/>
    <property type="match status" value="1"/>
</dbReference>
<dbReference type="Pfam" id="PF08263">
    <property type="entry name" value="LRRNT_2"/>
    <property type="match status" value="1"/>
</dbReference>
<dbReference type="SUPFAM" id="SSF52058">
    <property type="entry name" value="L domain-like"/>
    <property type="match status" value="2"/>
</dbReference>
<evidence type="ECO:0000259" key="14">
    <source>
        <dbReference type="Pfam" id="PF08263"/>
    </source>
</evidence>
<dbReference type="Gene3D" id="3.80.10.10">
    <property type="entry name" value="Ribonuclease Inhibitor"/>
    <property type="match status" value="3"/>
</dbReference>
<dbReference type="FunFam" id="3.80.10.10:FF:000383">
    <property type="entry name" value="Leucine-rich repeat receptor protein kinase EMS1"/>
    <property type="match status" value="1"/>
</dbReference>
<evidence type="ECO:0000256" key="10">
    <source>
        <dbReference type="ARBA" id="ARBA00023170"/>
    </source>
</evidence>
<dbReference type="FunFam" id="3.80.10.10:FF:000095">
    <property type="entry name" value="LRR receptor-like serine/threonine-protein kinase GSO1"/>
    <property type="match status" value="1"/>
</dbReference>
<keyword evidence="5 12" id="KW-0812">Transmembrane</keyword>
<dbReference type="AlphaFoldDB" id="A0A444ZCH1"/>
<dbReference type="Pfam" id="PF13855">
    <property type="entry name" value="LRR_8"/>
    <property type="match status" value="1"/>
</dbReference>
<dbReference type="Proteomes" id="UP000289738">
    <property type="component" value="Chromosome B04"/>
</dbReference>
<evidence type="ECO:0000256" key="11">
    <source>
        <dbReference type="ARBA" id="ARBA00023180"/>
    </source>
</evidence>
<keyword evidence="3" id="KW-1003">Cell membrane</keyword>
<dbReference type="Pfam" id="PF00560">
    <property type="entry name" value="LRR_1"/>
    <property type="match status" value="7"/>
</dbReference>